<feature type="transmembrane region" description="Helical" evidence="1">
    <location>
        <begin position="12"/>
        <end position="36"/>
    </location>
</feature>
<keyword evidence="1" id="KW-1133">Transmembrane helix</keyword>
<evidence type="ECO:0000256" key="1">
    <source>
        <dbReference type="SAM" id="Phobius"/>
    </source>
</evidence>
<dbReference type="AlphaFoldDB" id="A0AAW3TS63"/>
<sequence length="297" mass="31935">MANTSERSPQNQWHALVLCCLCGLIVFSALLGYLAASRYATPAPSAGNPIDSALHQTCQVTKSRIPGEICAQWIAAHAANQSERWALGSLIVAPIGMIGTLFYARKTARIAADATIDTERALSLAKRNAESAERQVAITAEQTLRQLRAYVGIKAAMYHIAPHTHDGGASYGASIDFRNFGSTPAIDFRSNILINVLPYPITNCPAVGQMEGLTKILHPTMKTSSTISLSITPTAWSNIRAGTHCFFLTVAVEYVDHAGNTRTELTRFVTSADGPRGLPLNAATPLTFHSGEVDISW</sequence>
<feature type="transmembrane region" description="Helical" evidence="1">
    <location>
        <begin position="85"/>
        <end position="104"/>
    </location>
</feature>
<evidence type="ECO:0000313" key="3">
    <source>
        <dbReference type="Proteomes" id="UP000528945"/>
    </source>
</evidence>
<reference evidence="2 3" key="1">
    <citation type="submission" date="2020-08" db="EMBL/GenBank/DDBJ databases">
        <title>Genomic Encyclopedia of Type Strains, Phase IV (KMG-IV): sequencing the most valuable type-strain genomes for metagenomic binning, comparative biology and taxonomic classification.</title>
        <authorList>
            <person name="Goeker M."/>
        </authorList>
    </citation>
    <scope>NUCLEOTIDE SEQUENCE [LARGE SCALE GENOMIC DNA]</scope>
    <source>
        <strain evidence="2 3">DSM 15581</strain>
    </source>
</reference>
<dbReference type="EMBL" id="JACIDB010000006">
    <property type="protein sequence ID" value="MBB3876508.1"/>
    <property type="molecule type" value="Genomic_DNA"/>
</dbReference>
<comment type="caution">
    <text evidence="2">The sequence shown here is derived from an EMBL/GenBank/DDBJ whole genome shotgun (WGS) entry which is preliminary data.</text>
</comment>
<protein>
    <submittedName>
        <fullName evidence="2">Uncharacterized protein</fullName>
    </submittedName>
</protein>
<dbReference type="Proteomes" id="UP000528945">
    <property type="component" value="Unassembled WGS sequence"/>
</dbReference>
<keyword evidence="3" id="KW-1185">Reference proteome</keyword>
<evidence type="ECO:0000313" key="2">
    <source>
        <dbReference type="EMBL" id="MBB3876508.1"/>
    </source>
</evidence>
<dbReference type="RefSeq" id="WP_147036517.1">
    <property type="nucleotide sequence ID" value="NZ_JACIDB010000006.1"/>
</dbReference>
<gene>
    <name evidence="2" type="ORF">GGR47_002763</name>
</gene>
<name>A0AAW3TS63_9SPHN</name>
<keyword evidence="1" id="KW-0472">Membrane</keyword>
<proteinExistence type="predicted"/>
<keyword evidence="1" id="KW-0812">Transmembrane</keyword>
<organism evidence="2 3">
    <name type="scientific">Sphingomonas aquatilis</name>
    <dbReference type="NCBI Taxonomy" id="93063"/>
    <lineage>
        <taxon>Bacteria</taxon>
        <taxon>Pseudomonadati</taxon>
        <taxon>Pseudomonadota</taxon>
        <taxon>Alphaproteobacteria</taxon>
        <taxon>Sphingomonadales</taxon>
        <taxon>Sphingomonadaceae</taxon>
        <taxon>Sphingomonas</taxon>
    </lineage>
</organism>
<accession>A0AAW3TS63</accession>